<organism evidence="2 3">
    <name type="scientific">Oceanomicrobium pacificus</name>
    <dbReference type="NCBI Taxonomy" id="2692916"/>
    <lineage>
        <taxon>Bacteria</taxon>
        <taxon>Pseudomonadati</taxon>
        <taxon>Pseudomonadota</taxon>
        <taxon>Alphaproteobacteria</taxon>
        <taxon>Rhodobacterales</taxon>
        <taxon>Paracoccaceae</taxon>
        <taxon>Oceanomicrobium</taxon>
    </lineage>
</organism>
<reference evidence="2 3" key="1">
    <citation type="submission" date="2019-12" db="EMBL/GenBank/DDBJ databases">
        <title>Strain KN286 was isolated from seawater, which was collected from Caroline Seamount in the tropical western Pacific.</title>
        <authorList>
            <person name="Wang Q."/>
        </authorList>
    </citation>
    <scope>NUCLEOTIDE SEQUENCE [LARGE SCALE GENOMIC DNA]</scope>
    <source>
        <strain evidence="2 3">KN286</strain>
    </source>
</reference>
<dbReference type="Proteomes" id="UP000436016">
    <property type="component" value="Unassembled WGS sequence"/>
</dbReference>
<keyword evidence="1" id="KW-0812">Transmembrane</keyword>
<keyword evidence="1" id="KW-1133">Transmembrane helix</keyword>
<gene>
    <name evidence="2" type="ORF">GSH16_07295</name>
</gene>
<evidence type="ECO:0000313" key="3">
    <source>
        <dbReference type="Proteomes" id="UP000436016"/>
    </source>
</evidence>
<sequence>MDQPDQQAEGAEPPRLRALRWLVTALTATLIVGITVIMAIIVMAFLRTQETAAPSLPDSIVLPEGTSAGAVTFGSDWIAVVTRDEAGRETIRIFDADSGAERQSVIIGTGAAGN</sequence>
<dbReference type="RefSeq" id="WP_160853553.1">
    <property type="nucleotide sequence ID" value="NZ_WUWG01000003.1"/>
</dbReference>
<comment type="caution">
    <text evidence="2">The sequence shown here is derived from an EMBL/GenBank/DDBJ whole genome shotgun (WGS) entry which is preliminary data.</text>
</comment>
<protein>
    <submittedName>
        <fullName evidence="2">Uncharacterized protein</fullName>
    </submittedName>
</protein>
<name>A0A6B0TUH4_9RHOB</name>
<dbReference type="InterPro" id="IPR045519">
    <property type="entry name" value="DUF6476"/>
</dbReference>
<keyword evidence="3" id="KW-1185">Reference proteome</keyword>
<proteinExistence type="predicted"/>
<dbReference type="EMBL" id="WUWG01000003">
    <property type="protein sequence ID" value="MXU65248.1"/>
    <property type="molecule type" value="Genomic_DNA"/>
</dbReference>
<dbReference type="Pfam" id="PF20082">
    <property type="entry name" value="DUF6476"/>
    <property type="match status" value="1"/>
</dbReference>
<evidence type="ECO:0000313" key="2">
    <source>
        <dbReference type="EMBL" id="MXU65248.1"/>
    </source>
</evidence>
<evidence type="ECO:0000256" key="1">
    <source>
        <dbReference type="SAM" id="Phobius"/>
    </source>
</evidence>
<dbReference type="AlphaFoldDB" id="A0A6B0TUH4"/>
<keyword evidence="1" id="KW-0472">Membrane</keyword>
<feature type="transmembrane region" description="Helical" evidence="1">
    <location>
        <begin position="21"/>
        <end position="46"/>
    </location>
</feature>
<accession>A0A6B0TUH4</accession>